<organism evidence="1 2">
    <name type="scientific">Arctium lappa</name>
    <name type="common">Greater burdock</name>
    <name type="synonym">Lappa major</name>
    <dbReference type="NCBI Taxonomy" id="4217"/>
    <lineage>
        <taxon>Eukaryota</taxon>
        <taxon>Viridiplantae</taxon>
        <taxon>Streptophyta</taxon>
        <taxon>Embryophyta</taxon>
        <taxon>Tracheophyta</taxon>
        <taxon>Spermatophyta</taxon>
        <taxon>Magnoliopsida</taxon>
        <taxon>eudicotyledons</taxon>
        <taxon>Gunneridae</taxon>
        <taxon>Pentapetalae</taxon>
        <taxon>asterids</taxon>
        <taxon>campanulids</taxon>
        <taxon>Asterales</taxon>
        <taxon>Asteraceae</taxon>
        <taxon>Carduoideae</taxon>
        <taxon>Cardueae</taxon>
        <taxon>Arctiinae</taxon>
        <taxon>Arctium</taxon>
    </lineage>
</organism>
<keyword evidence="2" id="KW-1185">Reference proteome</keyword>
<evidence type="ECO:0000313" key="2">
    <source>
        <dbReference type="Proteomes" id="UP001055879"/>
    </source>
</evidence>
<comment type="caution">
    <text evidence="1">The sequence shown here is derived from an EMBL/GenBank/DDBJ whole genome shotgun (WGS) entry which is preliminary data.</text>
</comment>
<gene>
    <name evidence="1" type="ORF">L6452_09383</name>
</gene>
<reference evidence="2" key="1">
    <citation type="journal article" date="2022" name="Mol. Ecol. Resour.">
        <title>The genomes of chicory, endive, great burdock and yacon provide insights into Asteraceae palaeo-polyploidization history and plant inulin production.</title>
        <authorList>
            <person name="Fan W."/>
            <person name="Wang S."/>
            <person name="Wang H."/>
            <person name="Wang A."/>
            <person name="Jiang F."/>
            <person name="Liu H."/>
            <person name="Zhao H."/>
            <person name="Xu D."/>
            <person name="Zhang Y."/>
        </authorList>
    </citation>
    <scope>NUCLEOTIDE SEQUENCE [LARGE SCALE GENOMIC DNA]</scope>
    <source>
        <strain evidence="2">cv. Niubang</strain>
    </source>
</reference>
<proteinExistence type="predicted"/>
<evidence type="ECO:0000313" key="1">
    <source>
        <dbReference type="EMBL" id="KAI3746941.1"/>
    </source>
</evidence>
<accession>A0ACB9DKC4</accession>
<dbReference type="EMBL" id="CM042049">
    <property type="protein sequence ID" value="KAI3746941.1"/>
    <property type="molecule type" value="Genomic_DNA"/>
</dbReference>
<reference evidence="1 2" key="2">
    <citation type="journal article" date="2022" name="Mol. Ecol. Resour.">
        <title>The genomes of chicory, endive, great burdock and yacon provide insights into Asteraceae paleo-polyploidization history and plant inulin production.</title>
        <authorList>
            <person name="Fan W."/>
            <person name="Wang S."/>
            <person name="Wang H."/>
            <person name="Wang A."/>
            <person name="Jiang F."/>
            <person name="Liu H."/>
            <person name="Zhao H."/>
            <person name="Xu D."/>
            <person name="Zhang Y."/>
        </authorList>
    </citation>
    <scope>NUCLEOTIDE SEQUENCE [LARGE SCALE GENOMIC DNA]</scope>
    <source>
        <strain evidence="2">cv. Niubang</strain>
    </source>
</reference>
<name>A0ACB9DKC4_ARCLA</name>
<protein>
    <submittedName>
        <fullName evidence="1">Uncharacterized protein</fullName>
    </submittedName>
</protein>
<dbReference type="Proteomes" id="UP001055879">
    <property type="component" value="Linkage Group LG03"/>
</dbReference>
<sequence length="153" mass="17338">MKAKYLKEMGVKELCMLKNFELLSKSVMKATKYVQSQPQQSLPVDPATTPTPATLVSSALPTYDRYVYMEEFDNLNAKLDGMEDQIAEVNQSIRVLAYQCKVQAEKKRKFEYDDSHDDQKGEKRQRTESAKPSAMLSDPGDSSQNNQRSSADN</sequence>